<accession>A0A5N6B7M0</accession>
<evidence type="ECO:0000256" key="2">
    <source>
        <dbReference type="PROSITE-ProRule" id="PRU01213"/>
    </source>
</evidence>
<dbReference type="SUPFAM" id="SSF50331">
    <property type="entry name" value="MOP-like"/>
    <property type="match status" value="1"/>
</dbReference>
<dbReference type="InterPro" id="IPR041657">
    <property type="entry name" value="HTH_17"/>
</dbReference>
<dbReference type="InterPro" id="IPR005116">
    <property type="entry name" value="Transp-assoc_OB_typ1"/>
</dbReference>
<dbReference type="GO" id="GO:0015689">
    <property type="term" value="P:molybdate ion transport"/>
    <property type="evidence" value="ECO:0007669"/>
    <property type="project" value="InterPro"/>
</dbReference>
<sequence length="137" mass="14624">MTTFRISEAATLLGVSSDTVRRWVDAGRLAAVRDEHGHRQISGADLAAFARSQVETTGDGRRSSARNRFRGIVTEVIRDAVMAQVEIAAGPFRVVSLMSRQAADELGLEAGVVAVAVIKSTNVVVEIPGHERVATTP</sequence>
<proteinExistence type="predicted"/>
<dbReference type="NCBIfam" id="TIGR01764">
    <property type="entry name" value="excise"/>
    <property type="match status" value="1"/>
</dbReference>
<dbReference type="CDD" id="cd04762">
    <property type="entry name" value="HTH_MerR-trunc"/>
    <property type="match status" value="1"/>
</dbReference>
<evidence type="ECO:0000313" key="4">
    <source>
        <dbReference type="EMBL" id="KAB8176019.1"/>
    </source>
</evidence>
<dbReference type="InterPro" id="IPR010093">
    <property type="entry name" value="SinI_DNA-bd"/>
</dbReference>
<dbReference type="Proteomes" id="UP000313066">
    <property type="component" value="Unassembled WGS sequence"/>
</dbReference>
<dbReference type="InterPro" id="IPR008995">
    <property type="entry name" value="Mo/tungstate-bd_C_term_dom"/>
</dbReference>
<dbReference type="GO" id="GO:0003677">
    <property type="term" value="F:DNA binding"/>
    <property type="evidence" value="ECO:0007669"/>
    <property type="project" value="InterPro"/>
</dbReference>
<keyword evidence="1 2" id="KW-0500">Molybdenum</keyword>
<dbReference type="InterPro" id="IPR004606">
    <property type="entry name" value="Mop_domain"/>
</dbReference>
<evidence type="ECO:0000313" key="5">
    <source>
        <dbReference type="Proteomes" id="UP000313066"/>
    </source>
</evidence>
<keyword evidence="5" id="KW-1185">Reference proteome</keyword>
<protein>
    <submittedName>
        <fullName evidence="4">Helix-turn-helix domain-containing protein</fullName>
    </submittedName>
</protein>
<dbReference type="Pfam" id="PF12728">
    <property type="entry name" value="HTH_17"/>
    <property type="match status" value="1"/>
</dbReference>
<evidence type="ECO:0000256" key="1">
    <source>
        <dbReference type="ARBA" id="ARBA00022505"/>
    </source>
</evidence>
<comment type="caution">
    <text evidence="4">The sequence shown here is derived from an EMBL/GenBank/DDBJ whole genome shotgun (WGS) entry which is preliminary data.</text>
</comment>
<dbReference type="Pfam" id="PF03459">
    <property type="entry name" value="TOBE"/>
    <property type="match status" value="1"/>
</dbReference>
<organism evidence="4 5">
    <name type="scientific">Microbispora catharanthi</name>
    <dbReference type="NCBI Taxonomy" id="1712871"/>
    <lineage>
        <taxon>Bacteria</taxon>
        <taxon>Bacillati</taxon>
        <taxon>Actinomycetota</taxon>
        <taxon>Actinomycetes</taxon>
        <taxon>Streptosporangiales</taxon>
        <taxon>Streptosporangiaceae</taxon>
        <taxon>Microbispora</taxon>
    </lineage>
</organism>
<reference evidence="4 5" key="1">
    <citation type="submission" date="2019-10" db="EMBL/GenBank/DDBJ databases">
        <title>Nonomuraea sp. nov., isolated from Phyllanthus amarus.</title>
        <authorList>
            <person name="Klykleung N."/>
            <person name="Tanasupawat S."/>
        </authorList>
    </citation>
    <scope>NUCLEOTIDE SEQUENCE [LARGE SCALE GENOMIC DNA]</scope>
    <source>
        <strain evidence="4 5">CR1-09</strain>
    </source>
</reference>
<dbReference type="PROSITE" id="PS51866">
    <property type="entry name" value="MOP"/>
    <property type="match status" value="1"/>
</dbReference>
<dbReference type="RefSeq" id="WP_139580235.1">
    <property type="nucleotide sequence ID" value="NZ_VDMA02000033.1"/>
</dbReference>
<dbReference type="Gene3D" id="1.10.1660.10">
    <property type="match status" value="1"/>
</dbReference>
<evidence type="ECO:0000259" key="3">
    <source>
        <dbReference type="PROSITE" id="PS51866"/>
    </source>
</evidence>
<gene>
    <name evidence="4" type="ORF">FH610_038850</name>
</gene>
<dbReference type="EMBL" id="VDMA02000033">
    <property type="protein sequence ID" value="KAB8176019.1"/>
    <property type="molecule type" value="Genomic_DNA"/>
</dbReference>
<dbReference type="AlphaFoldDB" id="A0A5N6B7M0"/>
<feature type="domain" description="Mop" evidence="3">
    <location>
        <begin position="62"/>
        <end position="127"/>
    </location>
</feature>
<dbReference type="Gene3D" id="2.40.50.100">
    <property type="match status" value="1"/>
</dbReference>
<name>A0A5N6B7M0_9ACTN</name>